<name>A0A8B8NN80_9MYRT</name>
<dbReference type="Pfam" id="PF03242">
    <property type="entry name" value="LEA_3a"/>
    <property type="match status" value="1"/>
</dbReference>
<reference evidence="3" key="1">
    <citation type="submission" date="2025-08" db="UniProtKB">
        <authorList>
            <consortium name="RefSeq"/>
        </authorList>
    </citation>
    <scope>IDENTIFICATION</scope>
    <source>
        <tissue evidence="3">Leaf</tissue>
    </source>
</reference>
<dbReference type="KEGG" id="rarg:115736405"/>
<gene>
    <name evidence="3" type="primary">LOC115736405</name>
</gene>
<evidence type="ECO:0000256" key="1">
    <source>
        <dbReference type="ARBA" id="ARBA00007086"/>
    </source>
</evidence>
<evidence type="ECO:0000313" key="2">
    <source>
        <dbReference type="Proteomes" id="UP000827889"/>
    </source>
</evidence>
<protein>
    <submittedName>
        <fullName evidence="3">Protein SENESCENCE-ASSOCIATED GENE 21, mitochondrial-like isoform X2</fullName>
    </submittedName>
</protein>
<keyword evidence="2" id="KW-1185">Reference proteome</keyword>
<evidence type="ECO:0000313" key="3">
    <source>
        <dbReference type="RefSeq" id="XP_030523966.1"/>
    </source>
</evidence>
<dbReference type="AlphaFoldDB" id="A0A8B8NN80"/>
<dbReference type="InterPro" id="IPR004926">
    <property type="entry name" value="LEA_3a"/>
</dbReference>
<sequence>MIMAKAPVNGMLLLSRRLYGALAEKTAGAAVAAAGGAIGKAVKEEEEKKVFWMRDPKSGNWIPESHFDVVDVAELREKLLAKKEGKL</sequence>
<dbReference type="Proteomes" id="UP000827889">
    <property type="component" value="Chromosome 11"/>
</dbReference>
<organism evidence="2 3">
    <name type="scientific">Rhodamnia argentea</name>
    <dbReference type="NCBI Taxonomy" id="178133"/>
    <lineage>
        <taxon>Eukaryota</taxon>
        <taxon>Viridiplantae</taxon>
        <taxon>Streptophyta</taxon>
        <taxon>Embryophyta</taxon>
        <taxon>Tracheophyta</taxon>
        <taxon>Spermatophyta</taxon>
        <taxon>Magnoliopsida</taxon>
        <taxon>eudicotyledons</taxon>
        <taxon>Gunneridae</taxon>
        <taxon>Pentapetalae</taxon>
        <taxon>rosids</taxon>
        <taxon>malvids</taxon>
        <taxon>Myrtales</taxon>
        <taxon>Myrtaceae</taxon>
        <taxon>Myrtoideae</taxon>
        <taxon>Myrteae</taxon>
        <taxon>Australasian group</taxon>
        <taxon>Rhodamnia</taxon>
    </lineage>
</organism>
<proteinExistence type="inferred from homology"/>
<comment type="similarity">
    <text evidence="1">Belongs to the LEA type 3 family.</text>
</comment>
<dbReference type="PANTHER" id="PTHR33509">
    <property type="entry name" value="LATE EMBRYOGENIS ABUNDANT PROTEIN 2-RELATED"/>
    <property type="match status" value="1"/>
</dbReference>
<accession>A0A8B8NN80</accession>
<dbReference type="GeneID" id="115736405"/>
<dbReference type="PANTHER" id="PTHR33509:SF21">
    <property type="entry name" value="OS02G0564600 PROTEIN"/>
    <property type="match status" value="1"/>
</dbReference>
<dbReference type="RefSeq" id="XP_030523966.1">
    <property type="nucleotide sequence ID" value="XM_030668106.2"/>
</dbReference>